<dbReference type="OrthoDB" id="1524766at2"/>
<dbReference type="Pfam" id="PF16022">
    <property type="entry name" value="DUF4783"/>
    <property type="match status" value="1"/>
</dbReference>
<proteinExistence type="predicted"/>
<comment type="caution">
    <text evidence="2">The sequence shown here is derived from an EMBL/GenBank/DDBJ whole genome shotgun (WGS) entry which is preliminary data.</text>
</comment>
<gene>
    <name evidence="2" type="ORF">PJIAN_1103</name>
</gene>
<dbReference type="SUPFAM" id="SSF54427">
    <property type="entry name" value="NTF2-like"/>
    <property type="match status" value="1"/>
</dbReference>
<dbReference type="InterPro" id="IPR032710">
    <property type="entry name" value="NTF2-like_dom_sf"/>
</dbReference>
<evidence type="ECO:0008006" key="4">
    <source>
        <dbReference type="Google" id="ProtNLM"/>
    </source>
</evidence>
<dbReference type="Gene3D" id="3.10.450.50">
    <property type="match status" value="1"/>
</dbReference>
<name>A0A170Y550_9BACT</name>
<sequence length="131" mass="14441">MKRCIALLSIVLTTLVSAQFCNAQSFESQSASIAAAFNAKNATALSAYFCNSVELVLPGLDDTYPKVQARNHVADFFAKQPTKSFEILHQGSRANVSFIVGQLTTVTSSFRVNMLFKKEGNVLKIYQLRIE</sequence>
<evidence type="ECO:0000313" key="2">
    <source>
        <dbReference type="EMBL" id="GAT61524.1"/>
    </source>
</evidence>
<dbReference type="RefSeq" id="WP_068701083.1">
    <property type="nucleotide sequence ID" value="NZ_BDCR01000001.1"/>
</dbReference>
<protein>
    <recommendedName>
        <fullName evidence="4">DUF4783 domain-containing protein</fullName>
    </recommendedName>
</protein>
<dbReference type="STRING" id="681398.PJIAN_1103"/>
<reference evidence="3" key="1">
    <citation type="submission" date="2016-04" db="EMBL/GenBank/DDBJ databases">
        <title>Draft genome sequence of Paludibacter jiangxiensis strain NM7.</title>
        <authorList>
            <person name="Qiu Y."/>
            <person name="Matsuura N."/>
            <person name="Ohashi A."/>
            <person name="Tourlousse M.D."/>
            <person name="Sekiguchi Y."/>
        </authorList>
    </citation>
    <scope>NUCLEOTIDE SEQUENCE [LARGE SCALE GENOMIC DNA]</scope>
    <source>
        <strain evidence="3">NM7</strain>
    </source>
</reference>
<keyword evidence="1" id="KW-0732">Signal</keyword>
<organism evidence="2 3">
    <name type="scientific">Paludibacter jiangxiensis</name>
    <dbReference type="NCBI Taxonomy" id="681398"/>
    <lineage>
        <taxon>Bacteria</taxon>
        <taxon>Pseudomonadati</taxon>
        <taxon>Bacteroidota</taxon>
        <taxon>Bacteroidia</taxon>
        <taxon>Bacteroidales</taxon>
        <taxon>Paludibacteraceae</taxon>
        <taxon>Paludibacter</taxon>
    </lineage>
</organism>
<feature type="chain" id="PRO_5007904797" description="DUF4783 domain-containing protein" evidence="1">
    <location>
        <begin position="24"/>
        <end position="131"/>
    </location>
</feature>
<evidence type="ECO:0000256" key="1">
    <source>
        <dbReference type="SAM" id="SignalP"/>
    </source>
</evidence>
<feature type="signal peptide" evidence="1">
    <location>
        <begin position="1"/>
        <end position="23"/>
    </location>
</feature>
<dbReference type="AlphaFoldDB" id="A0A170Y550"/>
<keyword evidence="3" id="KW-1185">Reference proteome</keyword>
<evidence type="ECO:0000313" key="3">
    <source>
        <dbReference type="Proteomes" id="UP000076586"/>
    </source>
</evidence>
<dbReference type="EMBL" id="BDCR01000001">
    <property type="protein sequence ID" value="GAT61524.1"/>
    <property type="molecule type" value="Genomic_DNA"/>
</dbReference>
<accession>A0A170Y550</accession>
<dbReference type="InterPro" id="IPR031977">
    <property type="entry name" value="DUF4783"/>
</dbReference>
<dbReference type="Proteomes" id="UP000076586">
    <property type="component" value="Unassembled WGS sequence"/>
</dbReference>
<reference evidence="3" key="2">
    <citation type="journal article" date="2017" name="Genome Announc.">
        <title>Draft genome sequence of Paludibacter jiangxiensis NM7(T), a propionate-producing fermentative bacterium.</title>
        <authorList>
            <person name="Qiu Y.-L."/>
            <person name="Tourlousse D.M."/>
            <person name="Matsuura N."/>
            <person name="Ohashi A."/>
            <person name="Sekiguchi Y."/>
        </authorList>
    </citation>
    <scope>NUCLEOTIDE SEQUENCE [LARGE SCALE GENOMIC DNA]</scope>
    <source>
        <strain evidence="3">NM7</strain>
    </source>
</reference>